<name>A0A374N2S6_9FIRM</name>
<accession>A0A374N2S6</accession>
<evidence type="ECO:0008006" key="4">
    <source>
        <dbReference type="Google" id="ProtNLM"/>
    </source>
</evidence>
<organism evidence="2 3">
    <name type="scientific">Anaerobutyricum hallii</name>
    <dbReference type="NCBI Taxonomy" id="39488"/>
    <lineage>
        <taxon>Bacteria</taxon>
        <taxon>Bacillati</taxon>
        <taxon>Bacillota</taxon>
        <taxon>Clostridia</taxon>
        <taxon>Lachnospirales</taxon>
        <taxon>Lachnospiraceae</taxon>
        <taxon>Anaerobutyricum</taxon>
    </lineage>
</organism>
<dbReference type="Proteomes" id="UP000262524">
    <property type="component" value="Unassembled WGS sequence"/>
</dbReference>
<dbReference type="RefSeq" id="WP_117983651.1">
    <property type="nucleotide sequence ID" value="NZ_QSOE01000167.1"/>
</dbReference>
<dbReference type="AlphaFoldDB" id="A0A374N2S6"/>
<dbReference type="EMBL" id="QSOE01000167">
    <property type="protein sequence ID" value="RGI77908.1"/>
    <property type="molecule type" value="Genomic_DNA"/>
</dbReference>
<evidence type="ECO:0000256" key="1">
    <source>
        <dbReference type="SAM" id="Coils"/>
    </source>
</evidence>
<comment type="caution">
    <text evidence="2">The sequence shown here is derived from an EMBL/GenBank/DDBJ whole genome shotgun (WGS) entry which is preliminary data.</text>
</comment>
<feature type="coiled-coil region" evidence="1">
    <location>
        <begin position="221"/>
        <end position="255"/>
    </location>
</feature>
<evidence type="ECO:0000313" key="2">
    <source>
        <dbReference type="EMBL" id="RGI77908.1"/>
    </source>
</evidence>
<protein>
    <recommendedName>
        <fullName evidence="4">DUF2325 domain-containing protein</fullName>
    </recommendedName>
</protein>
<feature type="coiled-coil region" evidence="1">
    <location>
        <begin position="291"/>
        <end position="318"/>
    </location>
</feature>
<sequence length="430" mass="49581">MDTIFTRDSTLSPSETLQRASSVLSSIQHPVSFLPSAHFYAASSEQNLVGTAISMDFLQSKVYKSYRKKRFRELSSYCFDTILSPKEFFQQLLGNMGKFLYIRCQPDFFNLYPSDYLPAMLVLANELYEASLNYTDDKAFEISEAFYIDFSRYLFHQIDWWLVHCFYSGRSTMQDFLFTSAFDIDKDSSAMELLSYQLTGYILDLLYYYVSSNGQETDCSKAAFRESIAEDKQEIASLNQQVTSLTALCTQLKKDNLSYKRQLEQSFSQTMGEDEKIGDIQRELEQVYTRLKKISWEKDKLTEKNVQLIEENHLLEQLFSERNREKNGTTSSSIDYSLPFLFVGGHYSTVDKLRFLFPNSRFIFNDKEVPKILDLSTCKAMFVFTSFVSHTLYNKTKSMCKSAGIPVIHVNHSGLKAVLGEISSGYTMMS</sequence>
<gene>
    <name evidence="2" type="ORF">DXD91_14745</name>
</gene>
<reference evidence="2 3" key="1">
    <citation type="submission" date="2018-08" db="EMBL/GenBank/DDBJ databases">
        <title>A genome reference for cultivated species of the human gut microbiota.</title>
        <authorList>
            <person name="Zou Y."/>
            <person name="Xue W."/>
            <person name="Luo G."/>
        </authorList>
    </citation>
    <scope>NUCLEOTIDE SEQUENCE [LARGE SCALE GENOMIC DNA]</scope>
    <source>
        <strain evidence="2 3">TM10-1AC</strain>
    </source>
</reference>
<evidence type="ECO:0000313" key="3">
    <source>
        <dbReference type="Proteomes" id="UP000262524"/>
    </source>
</evidence>
<keyword evidence="1" id="KW-0175">Coiled coil</keyword>
<proteinExistence type="predicted"/>